<feature type="domain" description="Type II/III secretion system secretin-like" evidence="7">
    <location>
        <begin position="266"/>
        <end position="424"/>
    </location>
</feature>
<comment type="caution">
    <text evidence="9">The sequence shown here is derived from an EMBL/GenBank/DDBJ whole genome shotgun (WGS) entry which is preliminary data.</text>
</comment>
<dbReference type="Gene3D" id="3.30.1370.120">
    <property type="match status" value="1"/>
</dbReference>
<dbReference type="InterPro" id="IPR004846">
    <property type="entry name" value="T2SS/T3SS_dom"/>
</dbReference>
<evidence type="ECO:0000256" key="4">
    <source>
        <dbReference type="RuleBase" id="RU004003"/>
    </source>
</evidence>
<dbReference type="PANTHER" id="PTHR30332:SF17">
    <property type="entry name" value="TYPE IV PILIATION SYSTEM PROTEIN DR_0774-RELATED"/>
    <property type="match status" value="1"/>
</dbReference>
<dbReference type="AlphaFoldDB" id="A0A414NVR6"/>
<dbReference type="PRINTS" id="PR00811">
    <property type="entry name" value="BCTERIALGSPD"/>
</dbReference>
<accession>A0A414NVR6</accession>
<evidence type="ECO:0000259" key="8">
    <source>
        <dbReference type="Pfam" id="PF03958"/>
    </source>
</evidence>
<dbReference type="GO" id="GO:0009306">
    <property type="term" value="P:protein secretion"/>
    <property type="evidence" value="ECO:0007669"/>
    <property type="project" value="InterPro"/>
</dbReference>
<feature type="domain" description="NolW-like" evidence="8">
    <location>
        <begin position="106"/>
        <end position="180"/>
    </location>
</feature>
<comment type="subcellular location">
    <subcellularLocation>
        <location evidence="5">Cell outer membrane</location>
    </subcellularLocation>
    <subcellularLocation>
        <location evidence="1">Membrane</location>
    </subcellularLocation>
</comment>
<gene>
    <name evidence="9" type="ORF">DW674_08345</name>
</gene>
<evidence type="ECO:0000256" key="1">
    <source>
        <dbReference type="ARBA" id="ARBA00004370"/>
    </source>
</evidence>
<evidence type="ECO:0000256" key="5">
    <source>
        <dbReference type="RuleBase" id="RU004004"/>
    </source>
</evidence>
<keyword evidence="5" id="KW-0813">Transport</keyword>
<dbReference type="InterPro" id="IPR050810">
    <property type="entry name" value="Bact_Secretion_Sys_Channel"/>
</dbReference>
<organism evidence="9 10">
    <name type="scientific">Mitsuokella multacida</name>
    <dbReference type="NCBI Taxonomy" id="52226"/>
    <lineage>
        <taxon>Bacteria</taxon>
        <taxon>Bacillati</taxon>
        <taxon>Bacillota</taxon>
        <taxon>Negativicutes</taxon>
        <taxon>Selenomonadales</taxon>
        <taxon>Selenomonadaceae</taxon>
        <taxon>Mitsuokella</taxon>
    </lineage>
</organism>
<dbReference type="Gene3D" id="3.30.1370.130">
    <property type="match status" value="1"/>
</dbReference>
<feature type="signal peptide" evidence="6">
    <location>
        <begin position="1"/>
        <end position="25"/>
    </location>
</feature>
<name>A0A414NVR6_9FIRM</name>
<dbReference type="OrthoDB" id="9779724at2"/>
<dbReference type="Proteomes" id="UP000283442">
    <property type="component" value="Unassembled WGS sequence"/>
</dbReference>
<sequence>MNSWKRGWQAILLGALLLGSSWAEAVPIEMQVVEGDVRSVLLSLARTAHENIVLDDSVAGTVTLHVTEEPAKLLRMIAASKGLVLVKEGSTYLVTTMPRADGLRSVHVYPVRHADPADLARAAELSLRSAAGDKAADGQEAGTARRVLVDSATNSVLFYGTAAEAANVAKVVQQLDCKPRQVSLEAKVLALSKDASKKLGVEWQWSSLPQYPDFETTYRHKGSANEVQEKEIKRHTQDGTVPGIIQFGRGPEGVPFEFYYSATIQALVTQGKAKMLARPNITTVQGREALINIGGEVPVPTQSVTNNMTTTTYTYRQAGIILRCTPRIHEDGRITATVHTEVSSPLYVEDIKAYRFQNRSADTTVSLHDGETMVIGGLIGSDESRTLSKIPFLGDLPILGSFFRSVRQSRSESEIMIFLTAHVIPDAGAT</sequence>
<keyword evidence="2 6" id="KW-0732">Signal</keyword>
<reference evidence="9 10" key="1">
    <citation type="submission" date="2018-08" db="EMBL/GenBank/DDBJ databases">
        <title>A genome reference for cultivated species of the human gut microbiota.</title>
        <authorList>
            <person name="Zou Y."/>
            <person name="Xue W."/>
            <person name="Luo G."/>
        </authorList>
    </citation>
    <scope>NUCLEOTIDE SEQUENCE [LARGE SCALE GENOMIC DNA]</scope>
    <source>
        <strain evidence="9 10">AM25-21AC</strain>
    </source>
</reference>
<evidence type="ECO:0000259" key="7">
    <source>
        <dbReference type="Pfam" id="PF00263"/>
    </source>
</evidence>
<dbReference type="GO" id="GO:0015627">
    <property type="term" value="C:type II protein secretion system complex"/>
    <property type="evidence" value="ECO:0007669"/>
    <property type="project" value="TreeGrafter"/>
</dbReference>
<evidence type="ECO:0000256" key="3">
    <source>
        <dbReference type="ARBA" id="ARBA00023136"/>
    </source>
</evidence>
<dbReference type="InterPro" id="IPR001775">
    <property type="entry name" value="GspD/PilQ"/>
</dbReference>
<dbReference type="InterPro" id="IPR038591">
    <property type="entry name" value="NolW-like_sf"/>
</dbReference>
<dbReference type="GO" id="GO:0009279">
    <property type="term" value="C:cell outer membrane"/>
    <property type="evidence" value="ECO:0007669"/>
    <property type="project" value="UniProtKB-SubCell"/>
</dbReference>
<evidence type="ECO:0000256" key="2">
    <source>
        <dbReference type="ARBA" id="ARBA00022729"/>
    </source>
</evidence>
<evidence type="ECO:0000313" key="10">
    <source>
        <dbReference type="Proteomes" id="UP000283442"/>
    </source>
</evidence>
<dbReference type="EMBL" id="QRHE01000008">
    <property type="protein sequence ID" value="RHF51098.1"/>
    <property type="molecule type" value="Genomic_DNA"/>
</dbReference>
<dbReference type="Pfam" id="PF03958">
    <property type="entry name" value="Secretin_N"/>
    <property type="match status" value="1"/>
</dbReference>
<dbReference type="PANTHER" id="PTHR30332">
    <property type="entry name" value="PROBABLE GENERAL SECRETION PATHWAY PROTEIN D"/>
    <property type="match status" value="1"/>
</dbReference>
<evidence type="ECO:0000256" key="6">
    <source>
        <dbReference type="SAM" id="SignalP"/>
    </source>
</evidence>
<protein>
    <submittedName>
        <fullName evidence="9">Type II secretion system protein GspD</fullName>
    </submittedName>
</protein>
<dbReference type="RefSeq" id="WP_118176338.1">
    <property type="nucleotide sequence ID" value="NZ_JAQEAO010000025.1"/>
</dbReference>
<comment type="similarity">
    <text evidence="4">Belongs to the bacterial secretin family.</text>
</comment>
<dbReference type="InterPro" id="IPR005644">
    <property type="entry name" value="NolW-like"/>
</dbReference>
<evidence type="ECO:0000313" key="9">
    <source>
        <dbReference type="EMBL" id="RHF51098.1"/>
    </source>
</evidence>
<dbReference type="Pfam" id="PF00263">
    <property type="entry name" value="Secretin"/>
    <property type="match status" value="1"/>
</dbReference>
<feature type="chain" id="PRO_5039498559" evidence="6">
    <location>
        <begin position="26"/>
        <end position="430"/>
    </location>
</feature>
<keyword evidence="3" id="KW-0472">Membrane</keyword>
<proteinExistence type="inferred from homology"/>